<dbReference type="EMBL" id="BRZM01000070">
    <property type="protein sequence ID" value="GLD64676.1"/>
    <property type="molecule type" value="Genomic_DNA"/>
</dbReference>
<dbReference type="FunFam" id="3.40.50.11980:FF:000001">
    <property type="entry name" value="ZC3H12A isoform 1"/>
    <property type="match status" value="1"/>
</dbReference>
<dbReference type="InterPro" id="IPR056631">
    <property type="entry name" value="UBA_N4BP1"/>
</dbReference>
<gene>
    <name evidence="8" type="ORF">AKAME5_001620800</name>
</gene>
<feature type="region of interest" description="Disordered" evidence="2">
    <location>
        <begin position="152"/>
        <end position="246"/>
    </location>
</feature>
<dbReference type="Pfam" id="PF11977">
    <property type="entry name" value="RNase_Zc3h12a"/>
    <property type="match status" value="1"/>
</dbReference>
<evidence type="ECO:0000259" key="6">
    <source>
        <dbReference type="Pfam" id="PF23054"/>
    </source>
</evidence>
<reference evidence="8" key="1">
    <citation type="submission" date="2022-08" db="EMBL/GenBank/DDBJ databases">
        <title>Genome sequencing of akame (Lates japonicus).</title>
        <authorList>
            <person name="Hashiguchi Y."/>
            <person name="Takahashi H."/>
        </authorList>
    </citation>
    <scope>NUCLEOTIDE SEQUENCE</scope>
    <source>
        <strain evidence="8">Kochi</strain>
    </source>
</reference>
<accession>A0AAD3N2M9</accession>
<feature type="compositionally biased region" description="Basic and acidic residues" evidence="2">
    <location>
        <begin position="221"/>
        <end position="237"/>
    </location>
</feature>
<comment type="similarity">
    <text evidence="1">Belongs to the N4BP1 family.</text>
</comment>
<proteinExistence type="inferred from homology"/>
<feature type="domain" description="RNase NYN" evidence="3">
    <location>
        <begin position="629"/>
        <end position="779"/>
    </location>
</feature>
<feature type="domain" description="N4BP1 second type I KH-domain" evidence="4">
    <location>
        <begin position="9"/>
        <end position="132"/>
    </location>
</feature>
<feature type="compositionally biased region" description="Basic and acidic residues" evidence="2">
    <location>
        <begin position="292"/>
        <end position="328"/>
    </location>
</feature>
<feature type="region of interest" description="Disordered" evidence="2">
    <location>
        <begin position="784"/>
        <end position="874"/>
    </location>
</feature>
<evidence type="ECO:0000259" key="4">
    <source>
        <dbReference type="Pfam" id="PF23052"/>
    </source>
</evidence>
<dbReference type="AlphaFoldDB" id="A0AAD3N2M9"/>
<dbReference type="Proteomes" id="UP001279410">
    <property type="component" value="Unassembled WGS sequence"/>
</dbReference>
<feature type="domain" description="N4BP1 C-terminal UBA" evidence="6">
    <location>
        <begin position="867"/>
        <end position="913"/>
    </location>
</feature>
<protein>
    <submittedName>
        <fullName evidence="8">Protein KHNYN-like protein</fullName>
    </submittedName>
</protein>
<evidence type="ECO:0000259" key="5">
    <source>
        <dbReference type="Pfam" id="PF23053"/>
    </source>
</evidence>
<dbReference type="Pfam" id="PF23054">
    <property type="entry name" value="UBA_N4BP1_C"/>
    <property type="match status" value="1"/>
</dbReference>
<feature type="domain" description="N4BP1 UBA-like" evidence="5">
    <location>
        <begin position="251"/>
        <end position="295"/>
    </location>
</feature>
<dbReference type="Pfam" id="PF23255">
    <property type="entry name" value="DUF7070"/>
    <property type="match status" value="1"/>
</dbReference>
<feature type="compositionally biased region" description="Low complexity" evidence="2">
    <location>
        <begin position="488"/>
        <end position="499"/>
    </location>
</feature>
<dbReference type="Gene3D" id="3.40.50.11980">
    <property type="match status" value="1"/>
</dbReference>
<dbReference type="InterPro" id="IPR021869">
    <property type="entry name" value="RNase_Zc3h12_NYN"/>
</dbReference>
<dbReference type="GO" id="GO:0003729">
    <property type="term" value="F:mRNA binding"/>
    <property type="evidence" value="ECO:0007669"/>
    <property type="project" value="TreeGrafter"/>
</dbReference>
<dbReference type="Pfam" id="PF23052">
    <property type="entry name" value="KH_N4BP1_2nd"/>
    <property type="match status" value="1"/>
</dbReference>
<name>A0AAD3N2M9_LATJO</name>
<feature type="domain" description="DUF7070" evidence="7">
    <location>
        <begin position="375"/>
        <end position="422"/>
    </location>
</feature>
<evidence type="ECO:0000259" key="7">
    <source>
        <dbReference type="Pfam" id="PF23255"/>
    </source>
</evidence>
<dbReference type="InterPro" id="IPR056630">
    <property type="entry name" value="KH_N4BP1_2nd"/>
</dbReference>
<dbReference type="InterPro" id="IPR036612">
    <property type="entry name" value="KH_dom_type_1_sf"/>
</dbReference>
<evidence type="ECO:0000259" key="3">
    <source>
        <dbReference type="Pfam" id="PF11977"/>
    </source>
</evidence>
<feature type="region of interest" description="Disordered" evidence="2">
    <location>
        <begin position="479"/>
        <end position="594"/>
    </location>
</feature>
<dbReference type="PANTHER" id="PTHR12876">
    <property type="entry name" value="N4BP1-RELATED"/>
    <property type="match status" value="1"/>
</dbReference>
<dbReference type="GO" id="GO:0004521">
    <property type="term" value="F:RNA endonuclease activity"/>
    <property type="evidence" value="ECO:0007669"/>
    <property type="project" value="TreeGrafter"/>
</dbReference>
<comment type="caution">
    <text evidence="8">The sequence shown here is derived from an EMBL/GenBank/DDBJ whole genome shotgun (WGS) entry which is preliminary data.</text>
</comment>
<dbReference type="InterPro" id="IPR056578">
    <property type="entry name" value="UBA_N4BP1_C"/>
</dbReference>
<keyword evidence="9" id="KW-1185">Reference proteome</keyword>
<feature type="region of interest" description="Disordered" evidence="2">
    <location>
        <begin position="440"/>
        <end position="465"/>
    </location>
</feature>
<dbReference type="Pfam" id="PF23053">
    <property type="entry name" value="UBA_N4BP1"/>
    <property type="match status" value="1"/>
</dbReference>
<evidence type="ECO:0000313" key="9">
    <source>
        <dbReference type="Proteomes" id="UP001279410"/>
    </source>
</evidence>
<dbReference type="PANTHER" id="PTHR12876:SF28">
    <property type="entry name" value="PROTEIN KHNYN"/>
    <property type="match status" value="1"/>
</dbReference>
<dbReference type="InterPro" id="IPR055498">
    <property type="entry name" value="DUF7070"/>
</dbReference>
<feature type="compositionally biased region" description="Basic and acidic residues" evidence="2">
    <location>
        <begin position="199"/>
        <end position="208"/>
    </location>
</feature>
<evidence type="ECO:0000256" key="1">
    <source>
        <dbReference type="ARBA" id="ARBA00038274"/>
    </source>
</evidence>
<dbReference type="GO" id="GO:0005634">
    <property type="term" value="C:nucleus"/>
    <property type="evidence" value="ECO:0007669"/>
    <property type="project" value="TreeGrafter"/>
</dbReference>
<dbReference type="GO" id="GO:0036464">
    <property type="term" value="C:cytoplasmic ribonucleoprotein granule"/>
    <property type="evidence" value="ECO:0007669"/>
    <property type="project" value="TreeGrafter"/>
</dbReference>
<dbReference type="SUPFAM" id="SSF54791">
    <property type="entry name" value="Eukaryotic type KH-domain (KH-domain type I)"/>
    <property type="match status" value="1"/>
</dbReference>
<feature type="compositionally biased region" description="Basic and acidic residues" evidence="2">
    <location>
        <begin position="440"/>
        <end position="454"/>
    </location>
</feature>
<dbReference type="InterPro" id="IPR051101">
    <property type="entry name" value="ZC3H12/N4BP1_RNase_Reg"/>
</dbReference>
<evidence type="ECO:0000313" key="8">
    <source>
        <dbReference type="EMBL" id="GLD64676.1"/>
    </source>
</evidence>
<sequence>LFVKGVVNQEEQQEVSYPTFLHCVFCGARGLFMDCLIKSTSAHIVVGSPGFLLISGLAEPVVRAYSLITELVERYEGTQSRRSETADKGLGESLDSRRAFKTLVEKWDDRHILDLLVLPGSVKEILLDLVKESGLGSSPDLTVADGNALRDESEDMWDKPSAITYPLPEPSGNSDRWVEGMAAGSGKDATAKDSFQSSRRVEGAEARPVHSPQEVGEEEQAEQRETLSTKEKDRLGEGEEEQERQLSTGNKEFWLLLKFFTAMGYTEDVVKQVLARTGPKEASQILDLVQQEQDRSDREQMLRGGPDRKHKDGESERNRPCETEHREDEETAGGGDKLISSNGEVGEVCEAEVDGAMGSTRHFEGGSAEEEEEGHEEDFVLGVLKKAAASCGYTEQEVAKVYNMLPDRSTHQLLLELQRDGGKDAFRDGPREMDDVVLEKDGPKVEPAEDKEKVESDDDGWVEVPNLSKPNWLAWLKPQQPPVSQYGSQPKQHQPSKSQTPHHINLPEVKGPPMPTYPPSLDPPLVNFQPNKQYDQAVYWPNPPTSKQNHSAHKVLNPKPQSSNFAKQELQAPQAPVFARNDSSPTRARERRGFAPAPPVAVTGEQRFLEGLQVPFNLRLTDQPGDPNLRTIIIDGSNVAMSHGLGHFFSCRGIALAVQHFWDGGHRRICAFLPQWRQKSDPRIKEQHYLTTLQKLGLLSYTPSREVQGKRISSYDDRFMLQYAQKTDGVIVTNDNLRDLSDESPVWRDIIKKRLLQYTFVGDHFMVPDDPLGRGGPHLVDFLRSEHRTPDPGNHSFAGVATALPSSKPPRSQTEVLNFRDRTPGVGLEQSSRGGRGKGRGHGRGWDAGHQHRQHGPAVPGPALRRDRNPEETASLRQQLCQVFPGQDNMVTLVLQCHPEEMDINVLSDLILEQQKD</sequence>
<organism evidence="8 9">
    <name type="scientific">Lates japonicus</name>
    <name type="common">Japanese lates</name>
    <dbReference type="NCBI Taxonomy" id="270547"/>
    <lineage>
        <taxon>Eukaryota</taxon>
        <taxon>Metazoa</taxon>
        <taxon>Chordata</taxon>
        <taxon>Craniata</taxon>
        <taxon>Vertebrata</taxon>
        <taxon>Euteleostomi</taxon>
        <taxon>Actinopterygii</taxon>
        <taxon>Neopterygii</taxon>
        <taxon>Teleostei</taxon>
        <taxon>Neoteleostei</taxon>
        <taxon>Acanthomorphata</taxon>
        <taxon>Carangaria</taxon>
        <taxon>Carangaria incertae sedis</taxon>
        <taxon>Centropomidae</taxon>
        <taxon>Lates</taxon>
    </lineage>
</organism>
<feature type="non-terminal residue" evidence="8">
    <location>
        <position position="1"/>
    </location>
</feature>
<evidence type="ECO:0000256" key="2">
    <source>
        <dbReference type="SAM" id="MobiDB-lite"/>
    </source>
</evidence>
<feature type="compositionally biased region" description="Pro residues" evidence="2">
    <location>
        <begin position="510"/>
        <end position="522"/>
    </location>
</feature>
<feature type="region of interest" description="Disordered" evidence="2">
    <location>
        <begin position="287"/>
        <end position="341"/>
    </location>
</feature>